<feature type="transmembrane region" description="Helical" evidence="1">
    <location>
        <begin position="87"/>
        <end position="114"/>
    </location>
</feature>
<organism evidence="2 3">
    <name type="scientific">Ilyomonas limi</name>
    <dbReference type="NCBI Taxonomy" id="2575867"/>
    <lineage>
        <taxon>Bacteria</taxon>
        <taxon>Pseudomonadati</taxon>
        <taxon>Bacteroidota</taxon>
        <taxon>Chitinophagia</taxon>
        <taxon>Chitinophagales</taxon>
        <taxon>Chitinophagaceae</taxon>
        <taxon>Ilyomonas</taxon>
    </lineage>
</organism>
<accession>A0A4U3KPH0</accession>
<keyword evidence="1" id="KW-0812">Transmembrane</keyword>
<dbReference type="EMBL" id="SZQL01000047">
    <property type="protein sequence ID" value="TKK64088.1"/>
    <property type="molecule type" value="Genomic_DNA"/>
</dbReference>
<sequence>MTKKIKKGGRQFFAQQKLKQTIPHFKLFNGVLATFFFGSLLLTIREINIYEKTFIPFKIPFFIWVFTGLVFTPFFKRILTVYFTTPFLFLQIVYNIVTWGGLFVSAFMFANYYLADNKTIVINEKIISTGHLARGERGTCEEPFIIINYNGQEKQLVYYCDTQVEKYKSVDLTIAKGFLGYDIVTNSDLKIN</sequence>
<protein>
    <submittedName>
        <fullName evidence="2">Uncharacterized protein</fullName>
    </submittedName>
</protein>
<proteinExistence type="predicted"/>
<keyword evidence="3" id="KW-1185">Reference proteome</keyword>
<dbReference type="RefSeq" id="WP_137264236.1">
    <property type="nucleotide sequence ID" value="NZ_SZQL01000047.1"/>
</dbReference>
<feature type="transmembrane region" description="Helical" evidence="1">
    <location>
        <begin position="57"/>
        <end position="75"/>
    </location>
</feature>
<comment type="caution">
    <text evidence="2">The sequence shown here is derived from an EMBL/GenBank/DDBJ whole genome shotgun (WGS) entry which is preliminary data.</text>
</comment>
<gene>
    <name evidence="2" type="ORF">FC093_23325</name>
</gene>
<evidence type="ECO:0000256" key="1">
    <source>
        <dbReference type="SAM" id="Phobius"/>
    </source>
</evidence>
<keyword evidence="1" id="KW-1133">Transmembrane helix</keyword>
<dbReference type="Proteomes" id="UP000305848">
    <property type="component" value="Unassembled WGS sequence"/>
</dbReference>
<dbReference type="OrthoDB" id="798330at2"/>
<evidence type="ECO:0000313" key="3">
    <source>
        <dbReference type="Proteomes" id="UP000305848"/>
    </source>
</evidence>
<reference evidence="2 3" key="1">
    <citation type="submission" date="2019-05" db="EMBL/GenBank/DDBJ databases">
        <title>Panacibacter sp. strain 17mud1-8 Genome sequencing and assembly.</title>
        <authorList>
            <person name="Chhetri G."/>
        </authorList>
    </citation>
    <scope>NUCLEOTIDE SEQUENCE [LARGE SCALE GENOMIC DNA]</scope>
    <source>
        <strain evidence="2 3">17mud1-8</strain>
    </source>
</reference>
<evidence type="ECO:0000313" key="2">
    <source>
        <dbReference type="EMBL" id="TKK64088.1"/>
    </source>
</evidence>
<keyword evidence="1" id="KW-0472">Membrane</keyword>
<name>A0A4U3KPH0_9BACT</name>
<dbReference type="AlphaFoldDB" id="A0A4U3KPH0"/>
<feature type="transmembrane region" description="Helical" evidence="1">
    <location>
        <begin position="27"/>
        <end position="45"/>
    </location>
</feature>